<gene>
    <name evidence="1" type="ORF">ACG00Y_19180</name>
</gene>
<proteinExistence type="predicted"/>
<evidence type="ECO:0000313" key="1">
    <source>
        <dbReference type="EMBL" id="MFG6432053.1"/>
    </source>
</evidence>
<evidence type="ECO:0000313" key="2">
    <source>
        <dbReference type="Proteomes" id="UP001606210"/>
    </source>
</evidence>
<keyword evidence="2" id="KW-1185">Reference proteome</keyword>
<organism evidence="1 2">
    <name type="scientific">Pelomonas parva</name>
    <dbReference type="NCBI Taxonomy" id="3299032"/>
    <lineage>
        <taxon>Bacteria</taxon>
        <taxon>Pseudomonadati</taxon>
        <taxon>Pseudomonadota</taxon>
        <taxon>Betaproteobacteria</taxon>
        <taxon>Burkholderiales</taxon>
        <taxon>Sphaerotilaceae</taxon>
        <taxon>Roseateles</taxon>
    </lineage>
</organism>
<protein>
    <submittedName>
        <fullName evidence="1">Uncharacterized protein</fullName>
    </submittedName>
</protein>
<dbReference type="RefSeq" id="WP_394481609.1">
    <property type="nucleotide sequence ID" value="NZ_JBIGHV010000007.1"/>
</dbReference>
<comment type="caution">
    <text evidence="1">The sequence shown here is derived from an EMBL/GenBank/DDBJ whole genome shotgun (WGS) entry which is preliminary data.</text>
</comment>
<reference evidence="1 2" key="1">
    <citation type="submission" date="2024-08" db="EMBL/GenBank/DDBJ databases">
        <authorList>
            <person name="Lu H."/>
        </authorList>
    </citation>
    <scope>NUCLEOTIDE SEQUENCE [LARGE SCALE GENOMIC DNA]</scope>
    <source>
        <strain evidence="1 2">LYH14W</strain>
    </source>
</reference>
<dbReference type="Proteomes" id="UP001606210">
    <property type="component" value="Unassembled WGS sequence"/>
</dbReference>
<name>A0ABW7F9K3_9BURK</name>
<dbReference type="EMBL" id="JBIGHV010000007">
    <property type="protein sequence ID" value="MFG6432053.1"/>
    <property type="molecule type" value="Genomic_DNA"/>
</dbReference>
<accession>A0ABW7F9K3</accession>
<sequence length="496" mass="54683">MPHAIYRPHPRQKNQALIQSLVHPTSKNAMFEACTAHRQDFSPSLYLELDWQRLRPDLTDRNHQQILDFIHNLLFIIGFPTNLTARDQGLGGMSLSRAEATTLAPIYDAWQDTWMSPEGQRVLDAFDRFAAGLRTAPRRKVEVEARVTALQRLDEALAKLTDARSLAAVVDQVLCNALFAFLDIPWTRRPIRALLVHNSEPGGFISVVPASLRSAQEPRALSAHLRRQADKAVAPGTEEWAALLKAAADRIDAVDPMRLRGDDGEWTASFGPCGRCAMWFASRTAAALDDQVSYAQRLGNHIVYLPQHLMVSRCPFCGFLAPNNVPALFFSEARGQVVYLAPTNGSMSADQAIAFWTPAIVDLQKRYLARRGGAASERFRAAPELVTHDVVGFFYAIQMGETIAEDHVFNLVGLADGSALIFDGEKRFARVVTPIEAQMLRSQNRTEPCAPAAAGPAAKLGRILTLEEVDGLLREMAMANDDFSARLAGLKTAMAT</sequence>